<evidence type="ECO:0000313" key="4">
    <source>
        <dbReference type="Proteomes" id="UP000294194"/>
    </source>
</evidence>
<dbReference type="GO" id="GO:0140359">
    <property type="term" value="F:ABC-type transporter activity"/>
    <property type="evidence" value="ECO:0007669"/>
    <property type="project" value="InterPro"/>
</dbReference>
<keyword evidence="2" id="KW-0472">Membrane</keyword>
<dbReference type="Pfam" id="PF12730">
    <property type="entry name" value="ABC2_membrane_4"/>
    <property type="match status" value="1"/>
</dbReference>
<dbReference type="Proteomes" id="UP000294194">
    <property type="component" value="Unassembled WGS sequence"/>
</dbReference>
<feature type="region of interest" description="Disordered" evidence="1">
    <location>
        <begin position="1"/>
        <end position="21"/>
    </location>
</feature>
<name>A0A4Q9GQF5_9MICO</name>
<protein>
    <submittedName>
        <fullName evidence="3">ABC transporter permease</fullName>
    </submittedName>
</protein>
<keyword evidence="4" id="KW-1185">Reference proteome</keyword>
<feature type="transmembrane region" description="Helical" evidence="2">
    <location>
        <begin position="167"/>
        <end position="192"/>
    </location>
</feature>
<reference evidence="4" key="1">
    <citation type="submission" date="2019-02" db="EMBL/GenBank/DDBJ databases">
        <title>Glaciihabitans arcticus sp. nov., a psychrotolerant bacterium isolated from polar soil.</title>
        <authorList>
            <person name="Dahal R.H."/>
        </authorList>
    </citation>
    <scope>NUCLEOTIDE SEQUENCE [LARGE SCALE GENOMIC DNA]</scope>
    <source>
        <strain evidence="4">RP-3-7</strain>
    </source>
</reference>
<keyword evidence="2" id="KW-1133">Transmembrane helix</keyword>
<organism evidence="3 4">
    <name type="scientific">Glaciihabitans arcticus</name>
    <dbReference type="NCBI Taxonomy" id="2668039"/>
    <lineage>
        <taxon>Bacteria</taxon>
        <taxon>Bacillati</taxon>
        <taxon>Actinomycetota</taxon>
        <taxon>Actinomycetes</taxon>
        <taxon>Micrococcales</taxon>
        <taxon>Microbacteriaceae</taxon>
        <taxon>Glaciihabitans</taxon>
    </lineage>
</organism>
<keyword evidence="2" id="KW-0812">Transmembrane</keyword>
<sequence length="277" mass="28309">MSTATITAPPVPARTSSGSGLSAPGVIRSEWIKLRSLRSTIWSYAIVVIVSLGMAFLLSSTLGNSDFGPLIDSPERTLLQAATFGTTFGVLVVAVLGVLVISGEYTTGMARSTFTAVPKRLGALAAKAVVLFVSTFVVGLISSVASGALAFFVLASNGVHPEITGEVVTGVLLASLYLAAVSLFALGLGTILRSSAGGIAAALGVLLLLPTILMVFASVTQAEWAANLIPYLLVNAGEAMILPSADGLALWESALTVGLWAAVPLAIGAVLLKRRDV</sequence>
<dbReference type="EMBL" id="SISG01000001">
    <property type="protein sequence ID" value="TBN57102.1"/>
    <property type="molecule type" value="Genomic_DNA"/>
</dbReference>
<gene>
    <name evidence="3" type="ORF">EYE40_06625</name>
</gene>
<proteinExistence type="predicted"/>
<comment type="caution">
    <text evidence="3">The sequence shown here is derived from an EMBL/GenBank/DDBJ whole genome shotgun (WGS) entry which is preliminary data.</text>
</comment>
<feature type="transmembrane region" description="Helical" evidence="2">
    <location>
        <begin position="248"/>
        <end position="272"/>
    </location>
</feature>
<dbReference type="PANTHER" id="PTHR37305">
    <property type="entry name" value="INTEGRAL MEMBRANE PROTEIN-RELATED"/>
    <property type="match status" value="1"/>
</dbReference>
<feature type="transmembrane region" description="Helical" evidence="2">
    <location>
        <begin position="199"/>
        <end position="219"/>
    </location>
</feature>
<dbReference type="RefSeq" id="WP_130981213.1">
    <property type="nucleotide sequence ID" value="NZ_SISG01000001.1"/>
</dbReference>
<dbReference type="PANTHER" id="PTHR37305:SF1">
    <property type="entry name" value="MEMBRANE PROTEIN"/>
    <property type="match status" value="1"/>
</dbReference>
<evidence type="ECO:0000256" key="2">
    <source>
        <dbReference type="SAM" id="Phobius"/>
    </source>
</evidence>
<feature type="transmembrane region" description="Helical" evidence="2">
    <location>
        <begin position="129"/>
        <end position="155"/>
    </location>
</feature>
<feature type="transmembrane region" description="Helical" evidence="2">
    <location>
        <begin position="41"/>
        <end position="58"/>
    </location>
</feature>
<accession>A0A4Q9GQF5</accession>
<dbReference type="AlphaFoldDB" id="A0A4Q9GQF5"/>
<feature type="transmembrane region" description="Helical" evidence="2">
    <location>
        <begin position="78"/>
        <end position="101"/>
    </location>
</feature>
<evidence type="ECO:0000256" key="1">
    <source>
        <dbReference type="SAM" id="MobiDB-lite"/>
    </source>
</evidence>
<evidence type="ECO:0000313" key="3">
    <source>
        <dbReference type="EMBL" id="TBN57102.1"/>
    </source>
</evidence>
<dbReference type="GO" id="GO:0005886">
    <property type="term" value="C:plasma membrane"/>
    <property type="evidence" value="ECO:0007669"/>
    <property type="project" value="UniProtKB-SubCell"/>
</dbReference>